<evidence type="ECO:0000313" key="4">
    <source>
        <dbReference type="Proteomes" id="UP001331761"/>
    </source>
</evidence>
<reference evidence="3 4" key="1">
    <citation type="submission" date="2019-10" db="EMBL/GenBank/DDBJ databases">
        <title>Assembly and Annotation for the nematode Trichostrongylus colubriformis.</title>
        <authorList>
            <person name="Martin J."/>
        </authorList>
    </citation>
    <scope>NUCLEOTIDE SEQUENCE [LARGE SCALE GENOMIC DNA]</scope>
    <source>
        <strain evidence="3">G859</strain>
        <tissue evidence="3">Whole worm</tissue>
    </source>
</reference>
<feature type="chain" id="PRO_5042968024" evidence="1">
    <location>
        <begin position="22"/>
        <end position="147"/>
    </location>
</feature>
<accession>A0AAN8FR21</accession>
<dbReference type="Pfam" id="PF00092">
    <property type="entry name" value="VWA"/>
    <property type="match status" value="1"/>
</dbReference>
<evidence type="ECO:0000313" key="3">
    <source>
        <dbReference type="EMBL" id="KAK5974800.1"/>
    </source>
</evidence>
<dbReference type="Proteomes" id="UP001331761">
    <property type="component" value="Unassembled WGS sequence"/>
</dbReference>
<dbReference type="PANTHER" id="PTHR24020">
    <property type="entry name" value="COLLAGEN ALPHA"/>
    <property type="match status" value="1"/>
</dbReference>
<dbReference type="InterPro" id="IPR002035">
    <property type="entry name" value="VWF_A"/>
</dbReference>
<feature type="signal peptide" evidence="1">
    <location>
        <begin position="1"/>
        <end position="21"/>
    </location>
</feature>
<dbReference type="PROSITE" id="PS50234">
    <property type="entry name" value="VWFA"/>
    <property type="match status" value="1"/>
</dbReference>
<feature type="non-terminal residue" evidence="3">
    <location>
        <position position="147"/>
    </location>
</feature>
<dbReference type="Gene3D" id="3.40.50.410">
    <property type="entry name" value="von Willebrand factor, type A domain"/>
    <property type="match status" value="1"/>
</dbReference>
<sequence>MRTSWTLTLATVFHCIFYSSSVKIIDNGLAPPEIVHTPISVKPRCVIRAAALDLIFILDSSGSLRDQFQNEIDVIRRIIRHVTIGDTATRVMLVQFSGTQHLEFNFHKFTTREELLAALGVLRHVSGITRIGGAFEFTLEMLKDPLN</sequence>
<dbReference type="PANTHER" id="PTHR24020:SF84">
    <property type="entry name" value="VWFA DOMAIN-CONTAINING PROTEIN"/>
    <property type="match status" value="1"/>
</dbReference>
<dbReference type="SUPFAM" id="SSF53300">
    <property type="entry name" value="vWA-like"/>
    <property type="match status" value="1"/>
</dbReference>
<keyword evidence="1" id="KW-0732">Signal</keyword>
<evidence type="ECO:0000256" key="1">
    <source>
        <dbReference type="SAM" id="SignalP"/>
    </source>
</evidence>
<keyword evidence="4" id="KW-1185">Reference proteome</keyword>
<protein>
    <submittedName>
        <fullName evidence="3">VWFA domain-containing protein</fullName>
    </submittedName>
</protein>
<feature type="domain" description="VWFA" evidence="2">
    <location>
        <begin position="53"/>
        <end position="147"/>
    </location>
</feature>
<comment type="caution">
    <text evidence="3">The sequence shown here is derived from an EMBL/GenBank/DDBJ whole genome shotgun (WGS) entry which is preliminary data.</text>
</comment>
<evidence type="ECO:0000259" key="2">
    <source>
        <dbReference type="PROSITE" id="PS50234"/>
    </source>
</evidence>
<gene>
    <name evidence="3" type="ORF">GCK32_011606</name>
</gene>
<dbReference type="InterPro" id="IPR036465">
    <property type="entry name" value="vWFA_dom_sf"/>
</dbReference>
<dbReference type="AlphaFoldDB" id="A0AAN8FR21"/>
<name>A0AAN8FR21_TRICO</name>
<dbReference type="InterPro" id="IPR050525">
    <property type="entry name" value="ECM_Assembly_Org"/>
</dbReference>
<dbReference type="EMBL" id="WIXE01013787">
    <property type="protein sequence ID" value="KAK5974800.1"/>
    <property type="molecule type" value="Genomic_DNA"/>
</dbReference>
<organism evidence="3 4">
    <name type="scientific">Trichostrongylus colubriformis</name>
    <name type="common">Black scour worm</name>
    <dbReference type="NCBI Taxonomy" id="6319"/>
    <lineage>
        <taxon>Eukaryota</taxon>
        <taxon>Metazoa</taxon>
        <taxon>Ecdysozoa</taxon>
        <taxon>Nematoda</taxon>
        <taxon>Chromadorea</taxon>
        <taxon>Rhabditida</taxon>
        <taxon>Rhabditina</taxon>
        <taxon>Rhabditomorpha</taxon>
        <taxon>Strongyloidea</taxon>
        <taxon>Trichostrongylidae</taxon>
        <taxon>Trichostrongylus</taxon>
    </lineage>
</organism>
<proteinExistence type="predicted"/>